<keyword evidence="3 5" id="KW-0067">ATP-binding</keyword>
<dbReference type="Gene3D" id="2.60.120.920">
    <property type="match status" value="1"/>
</dbReference>
<sequence>LLEMGVLPELSKAVQEMDWILPTDIQSEAVPLILGGGDVLMAAETGSGKTGAFCLPVLQIVYETLKLLQSNKQNKANILSKHSSGQMKLNVYDRTDAMAIDTNGLLCQSRDPGGWHGARANRGVKCSGIEWGAFIVTTVFSKMFGKAYDIPAPLRSKGLFPSVCLKNAELRFNFGDSAFDFPPPNGWIATSSGSVYKSKPNAPLALIIEPSRELAEQTYEQIKKFKRYLKDPCPRECLLIGGANSKQQMDELHSGVDIVVATPGRLDDLISTQSLLLSNCRFFVLDECDGLLSAGYGDMVSRIHKQIPKATADGNRLQMIVCSATLHSMDVKRLANKLMHFPVWIDLKGQDSVPETVHHVVCLIDPNNDTSWKELMKSNKHIQTDGVHMKDQLNPNSSTPELFSEAIKLLKGEYVIRAIKQQNMDRALIFCRTKLDCDNLEQYFISMGGGPNRRDSPFTCVCLHSDRAPPERKANLQKFKNGDVHFLICTDVAARGIDITGLPYVINVTLPDEKQNYVHRIGRVGRAER</sequence>
<evidence type="ECO:0000256" key="3">
    <source>
        <dbReference type="ARBA" id="ARBA00022840"/>
    </source>
</evidence>
<dbReference type="InterPro" id="IPR014001">
    <property type="entry name" value="Helicase_ATP-bd"/>
</dbReference>
<gene>
    <name evidence="8" type="ORF">DC041_0003015</name>
</gene>
<dbReference type="SUPFAM" id="SSF52540">
    <property type="entry name" value="P-loop containing nucleoside triphosphate hydrolases"/>
    <property type="match status" value="2"/>
</dbReference>
<comment type="caution">
    <text evidence="8">The sequence shown here is derived from an EMBL/GenBank/DDBJ whole genome shotgun (WGS) entry which is preliminary data.</text>
</comment>
<protein>
    <recommendedName>
        <fullName evidence="5">ATP-dependent RNA helicase</fullName>
        <ecNumber evidence="5">3.6.4.13</ecNumber>
    </recommendedName>
</protein>
<feature type="non-terminal residue" evidence="8">
    <location>
        <position position="1"/>
    </location>
</feature>
<evidence type="ECO:0000313" key="9">
    <source>
        <dbReference type="Proteomes" id="UP000290809"/>
    </source>
</evidence>
<dbReference type="PROSITE" id="PS51194">
    <property type="entry name" value="HELICASE_CTER"/>
    <property type="match status" value="1"/>
</dbReference>
<keyword evidence="1 5" id="KW-0547">Nucleotide-binding</keyword>
<dbReference type="GO" id="GO:0003724">
    <property type="term" value="F:RNA helicase activity"/>
    <property type="evidence" value="ECO:0007669"/>
    <property type="project" value="UniProtKB-EC"/>
</dbReference>
<feature type="domain" description="Helicase C-terminal" evidence="7">
    <location>
        <begin position="402"/>
        <end position="529"/>
    </location>
</feature>
<proteinExistence type="inferred from homology"/>
<dbReference type="STRING" id="6184.A0A430QJQ5"/>
<dbReference type="CDD" id="cd18787">
    <property type="entry name" value="SF2_C_DEAD"/>
    <property type="match status" value="1"/>
</dbReference>
<dbReference type="EMBL" id="QMKO01001627">
    <property type="protein sequence ID" value="RTG87940.1"/>
    <property type="molecule type" value="Genomic_DNA"/>
</dbReference>
<evidence type="ECO:0000256" key="1">
    <source>
        <dbReference type="ARBA" id="ARBA00022741"/>
    </source>
</evidence>
<keyword evidence="9" id="KW-1185">Reference proteome</keyword>
<dbReference type="GO" id="GO:0016787">
    <property type="term" value="F:hydrolase activity"/>
    <property type="evidence" value="ECO:0007669"/>
    <property type="project" value="UniProtKB-KW"/>
</dbReference>
<evidence type="ECO:0000313" key="8">
    <source>
        <dbReference type="EMBL" id="RTG87940.1"/>
    </source>
</evidence>
<evidence type="ECO:0000259" key="7">
    <source>
        <dbReference type="PROSITE" id="PS51194"/>
    </source>
</evidence>
<dbReference type="InterPro" id="IPR001650">
    <property type="entry name" value="Helicase_C-like"/>
</dbReference>
<dbReference type="Pfam" id="PF00271">
    <property type="entry name" value="Helicase_C"/>
    <property type="match status" value="1"/>
</dbReference>
<comment type="function">
    <text evidence="5">RNA helicase.</text>
</comment>
<dbReference type="EC" id="3.6.4.13" evidence="5"/>
<dbReference type="SMART" id="SM00487">
    <property type="entry name" value="DEXDc"/>
    <property type="match status" value="1"/>
</dbReference>
<accession>A0A430QJQ5</accession>
<name>A0A430QJQ5_SCHBO</name>
<dbReference type="FunFam" id="3.40.50.300:FF:000652">
    <property type="entry name" value="ATP-dependent RNA helicase DDX1"/>
    <property type="match status" value="1"/>
</dbReference>
<dbReference type="GO" id="GO:0005524">
    <property type="term" value="F:ATP binding"/>
    <property type="evidence" value="ECO:0007669"/>
    <property type="project" value="UniProtKB-UniRule"/>
</dbReference>
<dbReference type="SMART" id="SM00490">
    <property type="entry name" value="HELICc"/>
    <property type="match status" value="1"/>
</dbReference>
<evidence type="ECO:0000256" key="2">
    <source>
        <dbReference type="ARBA" id="ARBA00022801"/>
    </source>
</evidence>
<evidence type="ECO:0000256" key="5">
    <source>
        <dbReference type="RuleBase" id="RU365068"/>
    </source>
</evidence>
<dbReference type="PANTHER" id="PTHR24031">
    <property type="entry name" value="RNA HELICASE"/>
    <property type="match status" value="1"/>
</dbReference>
<evidence type="ECO:0000259" key="6">
    <source>
        <dbReference type="PROSITE" id="PS51192"/>
    </source>
</evidence>
<evidence type="ECO:0000256" key="4">
    <source>
        <dbReference type="ARBA" id="ARBA00022884"/>
    </source>
</evidence>
<dbReference type="CDD" id="cd17938">
    <property type="entry name" value="DEADc_DDX1"/>
    <property type="match status" value="1"/>
</dbReference>
<dbReference type="InterPro" id="IPR043136">
    <property type="entry name" value="B30.2/SPRY_sf"/>
</dbReference>
<dbReference type="AlphaFoldDB" id="A0A430QJQ5"/>
<dbReference type="InterPro" id="IPR027417">
    <property type="entry name" value="P-loop_NTPase"/>
</dbReference>
<dbReference type="Gene3D" id="3.40.50.300">
    <property type="entry name" value="P-loop containing nucleotide triphosphate hydrolases"/>
    <property type="match status" value="3"/>
</dbReference>
<reference evidence="8 9" key="1">
    <citation type="journal article" date="2019" name="PLoS Pathog.">
        <title>Genome sequence of the bovine parasite Schistosoma bovis Tanzania.</title>
        <authorList>
            <person name="Oey H."/>
            <person name="Zakrzewski M."/>
            <person name="Gobert G."/>
            <person name="Gravermann K."/>
            <person name="Stoye J."/>
            <person name="Jones M."/>
            <person name="Mcmanus D."/>
            <person name="Krause L."/>
        </authorList>
    </citation>
    <scope>NUCLEOTIDE SEQUENCE [LARGE SCALE GENOMIC DNA]</scope>
    <source>
        <strain evidence="8 9">TAN1997</strain>
    </source>
</reference>
<keyword evidence="2 5" id="KW-0378">Hydrolase</keyword>
<dbReference type="InterPro" id="IPR011545">
    <property type="entry name" value="DEAD/DEAH_box_helicase_dom"/>
</dbReference>
<dbReference type="PROSITE" id="PS51192">
    <property type="entry name" value="HELICASE_ATP_BIND_1"/>
    <property type="match status" value="1"/>
</dbReference>
<comment type="similarity">
    <text evidence="5">Belongs to the DEAD box helicase family.</text>
</comment>
<organism evidence="8 9">
    <name type="scientific">Schistosoma bovis</name>
    <name type="common">Blood fluke</name>
    <dbReference type="NCBI Taxonomy" id="6184"/>
    <lineage>
        <taxon>Eukaryota</taxon>
        <taxon>Metazoa</taxon>
        <taxon>Spiralia</taxon>
        <taxon>Lophotrochozoa</taxon>
        <taxon>Platyhelminthes</taxon>
        <taxon>Trematoda</taxon>
        <taxon>Digenea</taxon>
        <taxon>Strigeidida</taxon>
        <taxon>Schistosomatoidea</taxon>
        <taxon>Schistosomatidae</taxon>
        <taxon>Schistosoma</taxon>
    </lineage>
</organism>
<keyword evidence="5 8" id="KW-0347">Helicase</keyword>
<comment type="catalytic activity">
    <reaction evidence="5">
        <text>ATP + H2O = ADP + phosphate + H(+)</text>
        <dbReference type="Rhea" id="RHEA:13065"/>
        <dbReference type="ChEBI" id="CHEBI:15377"/>
        <dbReference type="ChEBI" id="CHEBI:15378"/>
        <dbReference type="ChEBI" id="CHEBI:30616"/>
        <dbReference type="ChEBI" id="CHEBI:43474"/>
        <dbReference type="ChEBI" id="CHEBI:456216"/>
        <dbReference type="EC" id="3.6.4.13"/>
    </reaction>
</comment>
<dbReference type="Proteomes" id="UP000290809">
    <property type="component" value="Unassembled WGS sequence"/>
</dbReference>
<comment type="domain">
    <text evidence="5">The Q motif is unique to and characteristic of the DEAD box family of RNA helicases and controls ATP binding and hydrolysis.</text>
</comment>
<feature type="domain" description="Helicase ATP-binding" evidence="6">
    <location>
        <begin position="30"/>
        <end position="344"/>
    </location>
</feature>
<keyword evidence="4 5" id="KW-0694">RNA-binding</keyword>
<dbReference type="Pfam" id="PF00270">
    <property type="entry name" value="DEAD"/>
    <property type="match status" value="2"/>
</dbReference>
<dbReference type="GO" id="GO:0003723">
    <property type="term" value="F:RNA binding"/>
    <property type="evidence" value="ECO:0007669"/>
    <property type="project" value="UniProtKB-UniRule"/>
</dbReference>